<dbReference type="Proteomes" id="UP001055811">
    <property type="component" value="Linkage Group LG07"/>
</dbReference>
<dbReference type="EMBL" id="CM042015">
    <property type="protein sequence ID" value="KAI3708936.1"/>
    <property type="molecule type" value="Genomic_DNA"/>
</dbReference>
<reference evidence="1 2" key="2">
    <citation type="journal article" date="2022" name="Mol. Ecol. Resour.">
        <title>The genomes of chicory, endive, great burdock and yacon provide insights into Asteraceae paleo-polyploidization history and plant inulin production.</title>
        <authorList>
            <person name="Fan W."/>
            <person name="Wang S."/>
            <person name="Wang H."/>
            <person name="Wang A."/>
            <person name="Jiang F."/>
            <person name="Liu H."/>
            <person name="Zhao H."/>
            <person name="Xu D."/>
            <person name="Zhang Y."/>
        </authorList>
    </citation>
    <scope>NUCLEOTIDE SEQUENCE [LARGE SCALE GENOMIC DNA]</scope>
    <source>
        <strain evidence="2">cv. Punajuju</strain>
        <tissue evidence="1">Leaves</tissue>
    </source>
</reference>
<protein>
    <submittedName>
        <fullName evidence="1">Uncharacterized protein</fullName>
    </submittedName>
</protein>
<evidence type="ECO:0000313" key="2">
    <source>
        <dbReference type="Proteomes" id="UP001055811"/>
    </source>
</evidence>
<evidence type="ECO:0000313" key="1">
    <source>
        <dbReference type="EMBL" id="KAI3708936.1"/>
    </source>
</evidence>
<sequence>MLVKFMTLALQCVEYNPTAMPTVQDVLWALEQMVAKYHHRKSVLDFGVVCLLRLIRDHFESHGVNMFQLSILEHTLRLKPDILSLPVNEAVKGELEAIFLDKVITDLGLCISVYDIESINGGKIQADNVSDTWIFLMTYTYQTCYYQILPVLNLTLHTHCTQIRFRVQSIEFPEIPKGQKDSKPFAPMEIIVFE</sequence>
<proteinExistence type="predicted"/>
<name>A0ACB9AG44_CICIN</name>
<keyword evidence="2" id="KW-1185">Reference proteome</keyword>
<organism evidence="1 2">
    <name type="scientific">Cichorium intybus</name>
    <name type="common">Chicory</name>
    <dbReference type="NCBI Taxonomy" id="13427"/>
    <lineage>
        <taxon>Eukaryota</taxon>
        <taxon>Viridiplantae</taxon>
        <taxon>Streptophyta</taxon>
        <taxon>Embryophyta</taxon>
        <taxon>Tracheophyta</taxon>
        <taxon>Spermatophyta</taxon>
        <taxon>Magnoliopsida</taxon>
        <taxon>eudicotyledons</taxon>
        <taxon>Gunneridae</taxon>
        <taxon>Pentapetalae</taxon>
        <taxon>asterids</taxon>
        <taxon>campanulids</taxon>
        <taxon>Asterales</taxon>
        <taxon>Asteraceae</taxon>
        <taxon>Cichorioideae</taxon>
        <taxon>Cichorieae</taxon>
        <taxon>Cichoriinae</taxon>
        <taxon>Cichorium</taxon>
    </lineage>
</organism>
<reference evidence="2" key="1">
    <citation type="journal article" date="2022" name="Mol. Ecol. Resour.">
        <title>The genomes of chicory, endive, great burdock and yacon provide insights into Asteraceae palaeo-polyploidization history and plant inulin production.</title>
        <authorList>
            <person name="Fan W."/>
            <person name="Wang S."/>
            <person name="Wang H."/>
            <person name="Wang A."/>
            <person name="Jiang F."/>
            <person name="Liu H."/>
            <person name="Zhao H."/>
            <person name="Xu D."/>
            <person name="Zhang Y."/>
        </authorList>
    </citation>
    <scope>NUCLEOTIDE SEQUENCE [LARGE SCALE GENOMIC DNA]</scope>
    <source>
        <strain evidence="2">cv. Punajuju</strain>
    </source>
</reference>
<comment type="caution">
    <text evidence="1">The sequence shown here is derived from an EMBL/GenBank/DDBJ whole genome shotgun (WGS) entry which is preliminary data.</text>
</comment>
<accession>A0ACB9AG44</accession>
<gene>
    <name evidence="1" type="ORF">L2E82_38537</name>
</gene>